<organism evidence="8 9">
    <name type="scientific">Tothia fuscella</name>
    <dbReference type="NCBI Taxonomy" id="1048955"/>
    <lineage>
        <taxon>Eukaryota</taxon>
        <taxon>Fungi</taxon>
        <taxon>Dikarya</taxon>
        <taxon>Ascomycota</taxon>
        <taxon>Pezizomycotina</taxon>
        <taxon>Dothideomycetes</taxon>
        <taxon>Pleosporomycetidae</taxon>
        <taxon>Venturiales</taxon>
        <taxon>Cylindrosympodiaceae</taxon>
        <taxon>Tothia</taxon>
    </lineage>
</organism>
<keyword evidence="5 6" id="KW-0472">Membrane</keyword>
<dbReference type="GO" id="GO:0022857">
    <property type="term" value="F:transmembrane transporter activity"/>
    <property type="evidence" value="ECO:0007669"/>
    <property type="project" value="InterPro"/>
</dbReference>
<dbReference type="AlphaFoldDB" id="A0A9P4U1B5"/>
<evidence type="ECO:0000256" key="2">
    <source>
        <dbReference type="ARBA" id="ARBA00022448"/>
    </source>
</evidence>
<evidence type="ECO:0000256" key="1">
    <source>
        <dbReference type="ARBA" id="ARBA00004141"/>
    </source>
</evidence>
<dbReference type="PROSITE" id="PS50850">
    <property type="entry name" value="MFS"/>
    <property type="match status" value="1"/>
</dbReference>
<evidence type="ECO:0000313" key="8">
    <source>
        <dbReference type="EMBL" id="KAF2433625.1"/>
    </source>
</evidence>
<reference evidence="8" key="1">
    <citation type="journal article" date="2020" name="Stud. Mycol.">
        <title>101 Dothideomycetes genomes: a test case for predicting lifestyles and emergence of pathogens.</title>
        <authorList>
            <person name="Haridas S."/>
            <person name="Albert R."/>
            <person name="Binder M."/>
            <person name="Bloem J."/>
            <person name="Labutti K."/>
            <person name="Salamov A."/>
            <person name="Andreopoulos B."/>
            <person name="Baker S."/>
            <person name="Barry K."/>
            <person name="Bills G."/>
            <person name="Bluhm B."/>
            <person name="Cannon C."/>
            <person name="Castanera R."/>
            <person name="Culley D."/>
            <person name="Daum C."/>
            <person name="Ezra D."/>
            <person name="Gonzalez J."/>
            <person name="Henrissat B."/>
            <person name="Kuo A."/>
            <person name="Liang C."/>
            <person name="Lipzen A."/>
            <person name="Lutzoni F."/>
            <person name="Magnuson J."/>
            <person name="Mondo S."/>
            <person name="Nolan M."/>
            <person name="Ohm R."/>
            <person name="Pangilinan J."/>
            <person name="Park H.-J."/>
            <person name="Ramirez L."/>
            <person name="Alfaro M."/>
            <person name="Sun H."/>
            <person name="Tritt A."/>
            <person name="Yoshinaga Y."/>
            <person name="Zwiers L.-H."/>
            <person name="Turgeon B."/>
            <person name="Goodwin S."/>
            <person name="Spatafora J."/>
            <person name="Crous P."/>
            <person name="Grigoriev I."/>
        </authorList>
    </citation>
    <scope>NUCLEOTIDE SEQUENCE</scope>
    <source>
        <strain evidence="8">CBS 130266</strain>
    </source>
</reference>
<dbReference type="InterPro" id="IPR036259">
    <property type="entry name" value="MFS_trans_sf"/>
</dbReference>
<evidence type="ECO:0000313" key="9">
    <source>
        <dbReference type="Proteomes" id="UP000800235"/>
    </source>
</evidence>
<dbReference type="PANTHER" id="PTHR23502">
    <property type="entry name" value="MAJOR FACILITATOR SUPERFAMILY"/>
    <property type="match status" value="1"/>
</dbReference>
<protein>
    <recommendedName>
        <fullName evidence="7">Major facilitator superfamily (MFS) profile domain-containing protein</fullName>
    </recommendedName>
</protein>
<feature type="domain" description="Major facilitator superfamily (MFS) profile" evidence="7">
    <location>
        <begin position="1"/>
        <end position="98"/>
    </location>
</feature>
<evidence type="ECO:0000256" key="4">
    <source>
        <dbReference type="ARBA" id="ARBA00022989"/>
    </source>
</evidence>
<keyword evidence="3 6" id="KW-0812">Transmembrane</keyword>
<dbReference type="InterPro" id="IPR011701">
    <property type="entry name" value="MFS"/>
</dbReference>
<proteinExistence type="predicted"/>
<comment type="caution">
    <text evidence="8">The sequence shown here is derived from an EMBL/GenBank/DDBJ whole genome shotgun (WGS) entry which is preliminary data.</text>
</comment>
<dbReference type="InterPro" id="IPR020846">
    <property type="entry name" value="MFS_dom"/>
</dbReference>
<accession>A0A9P4U1B5</accession>
<dbReference type="GO" id="GO:0005886">
    <property type="term" value="C:plasma membrane"/>
    <property type="evidence" value="ECO:0007669"/>
    <property type="project" value="TreeGrafter"/>
</dbReference>
<dbReference type="Pfam" id="PF07690">
    <property type="entry name" value="MFS_1"/>
    <property type="match status" value="1"/>
</dbReference>
<name>A0A9P4U1B5_9PEZI</name>
<evidence type="ECO:0000256" key="5">
    <source>
        <dbReference type="ARBA" id="ARBA00023136"/>
    </source>
</evidence>
<dbReference type="Gene3D" id="1.20.1720.10">
    <property type="entry name" value="Multidrug resistance protein D"/>
    <property type="match status" value="1"/>
</dbReference>
<sequence length="98" mass="10548">MAAFAGFFSPLSANIYFLALTAISTGYYVTPTVVNLTLTCYVILQDLAPTFFGDLADMTGRRPVYLISFVTYTAACIGIALQHDIVALCAGIFAEYGE</sequence>
<feature type="transmembrane region" description="Helical" evidence="6">
    <location>
        <begin position="64"/>
        <end position="94"/>
    </location>
</feature>
<keyword evidence="9" id="KW-1185">Reference proteome</keyword>
<dbReference type="PANTHER" id="PTHR23502:SF51">
    <property type="entry name" value="QUINIDINE RESISTANCE PROTEIN 1-RELATED"/>
    <property type="match status" value="1"/>
</dbReference>
<evidence type="ECO:0000256" key="3">
    <source>
        <dbReference type="ARBA" id="ARBA00022692"/>
    </source>
</evidence>
<dbReference type="SUPFAM" id="SSF103473">
    <property type="entry name" value="MFS general substrate transporter"/>
    <property type="match status" value="1"/>
</dbReference>
<dbReference type="EMBL" id="MU007020">
    <property type="protein sequence ID" value="KAF2433625.1"/>
    <property type="molecule type" value="Genomic_DNA"/>
</dbReference>
<evidence type="ECO:0000259" key="7">
    <source>
        <dbReference type="PROSITE" id="PS50850"/>
    </source>
</evidence>
<keyword evidence="2" id="KW-0813">Transport</keyword>
<keyword evidence="4 6" id="KW-1133">Transmembrane helix</keyword>
<dbReference type="Proteomes" id="UP000800235">
    <property type="component" value="Unassembled WGS sequence"/>
</dbReference>
<evidence type="ECO:0000256" key="6">
    <source>
        <dbReference type="SAM" id="Phobius"/>
    </source>
</evidence>
<feature type="transmembrane region" description="Helical" evidence="6">
    <location>
        <begin position="15"/>
        <end position="44"/>
    </location>
</feature>
<comment type="subcellular location">
    <subcellularLocation>
        <location evidence="1">Membrane</location>
        <topology evidence="1">Multi-pass membrane protein</topology>
    </subcellularLocation>
</comment>
<gene>
    <name evidence="8" type="ORF">EJ08DRAFT_647304</name>
</gene>
<dbReference type="OrthoDB" id="2441642at2759"/>